<evidence type="ECO:0000256" key="1">
    <source>
        <dbReference type="SAM" id="MobiDB-lite"/>
    </source>
</evidence>
<gene>
    <name evidence="2" type="ORF">ABMA28_010598</name>
</gene>
<feature type="region of interest" description="Disordered" evidence="1">
    <location>
        <begin position="89"/>
        <end position="138"/>
    </location>
</feature>
<comment type="caution">
    <text evidence="2">The sequence shown here is derived from an EMBL/GenBank/DDBJ whole genome shotgun (WGS) entry which is preliminary data.</text>
</comment>
<reference evidence="2 3" key="1">
    <citation type="submission" date="2024-06" db="EMBL/GenBank/DDBJ databases">
        <title>A chromosome-level genome assembly of beet webworm, Loxostege sticticalis.</title>
        <authorList>
            <person name="Zhang Y."/>
        </authorList>
    </citation>
    <scope>NUCLEOTIDE SEQUENCE [LARGE SCALE GENOMIC DNA]</scope>
    <source>
        <strain evidence="2">AQ028</strain>
        <tissue evidence="2">Male pupae</tissue>
    </source>
</reference>
<dbReference type="Proteomes" id="UP001549921">
    <property type="component" value="Unassembled WGS sequence"/>
</dbReference>
<name>A0ABD0S8S2_LOXSC</name>
<evidence type="ECO:0000313" key="3">
    <source>
        <dbReference type="Proteomes" id="UP001549921"/>
    </source>
</evidence>
<feature type="region of interest" description="Disordered" evidence="1">
    <location>
        <begin position="420"/>
        <end position="460"/>
    </location>
</feature>
<dbReference type="AlphaFoldDB" id="A0ABD0S8S2"/>
<proteinExistence type="predicted"/>
<evidence type="ECO:0000313" key="2">
    <source>
        <dbReference type="EMBL" id="KAL0810463.1"/>
    </source>
</evidence>
<dbReference type="EMBL" id="JBEDNZ010000026">
    <property type="protein sequence ID" value="KAL0810463.1"/>
    <property type="molecule type" value="Genomic_DNA"/>
</dbReference>
<accession>A0ABD0S8S2</accession>
<sequence length="460" mass="52797">MPLVHVSGFPKEDKLIVCFRHYLNEARLPSKYWITEVADIRNSNLKEFTVEFRSIGDALSAEEYMNTVPYYTRNGHAYNLIAKITDHQDNDGYDSRNHRDGYEDDRYNRSRSREYSPERYSSSRYSNNRDRSRSPLQDPSKLDLELELLRKKRLLIEEERRLLLEKKKLEMIKEYGVNAIADFECKEAKKFGEGTSTLFHGNSSKEFERDQRARDKLLRPHWQEDPADRARAPPPEKRALAHIPQFVLPCKIILSQMKKAIKQKAPVLHERTMLTKVISANLRRRFAIVLENKSYMPSDAIAKLYRVVYPTSTDKELIEKTLKDVKACHWPKREKSQKTLDKIARRKAEKQRLKGILTGKDGGDDPGTSTDEVVATETPATAVDVIPETTDQGKDVTPHVDSLAAGVVKTEVTVEAPQVKAELNTSVTEPNAGEYDDWDENGVDWNDDDDDSKDALKSET</sequence>
<organism evidence="2 3">
    <name type="scientific">Loxostege sticticalis</name>
    <name type="common">Beet webworm moth</name>
    <dbReference type="NCBI Taxonomy" id="481309"/>
    <lineage>
        <taxon>Eukaryota</taxon>
        <taxon>Metazoa</taxon>
        <taxon>Ecdysozoa</taxon>
        <taxon>Arthropoda</taxon>
        <taxon>Hexapoda</taxon>
        <taxon>Insecta</taxon>
        <taxon>Pterygota</taxon>
        <taxon>Neoptera</taxon>
        <taxon>Endopterygota</taxon>
        <taxon>Lepidoptera</taxon>
        <taxon>Glossata</taxon>
        <taxon>Ditrysia</taxon>
        <taxon>Pyraloidea</taxon>
        <taxon>Crambidae</taxon>
        <taxon>Pyraustinae</taxon>
        <taxon>Loxostege</taxon>
    </lineage>
</organism>
<feature type="compositionally biased region" description="Acidic residues" evidence="1">
    <location>
        <begin position="434"/>
        <end position="452"/>
    </location>
</feature>
<feature type="compositionally biased region" description="Basic and acidic residues" evidence="1">
    <location>
        <begin position="89"/>
        <end position="117"/>
    </location>
</feature>
<protein>
    <submittedName>
        <fullName evidence="2">Uncharacterized protein</fullName>
    </submittedName>
</protein>